<feature type="compositionally biased region" description="Pro residues" evidence="1">
    <location>
        <begin position="510"/>
        <end position="538"/>
    </location>
</feature>
<sequence length="865" mass="92320">MSKNKIFGFSKGTVGISGALMISGLPFIVAADGVFDASRTLYYYSSLNPNGDRYDYTNYDQVNVVTSVKGTISGLDGWGIYLNKENYKFNNLSVTSKGDKADGIHSKAGGGTVTIENYTVRTEGESADGINLGRELNELQSTVLINNAQIYSEGGMGIRANSSVRSLTPVTSIIINDQAGIETAAEGSSIAGYAVFAGKDTENNSSETAMGQAVIALNGNSTIKTAGGNAHGVYARENGTISLNNTHVETAGNNAHALFASTSTADQAATINLRGNTALQSGAGYAAYASGELATIRSWDDVNNLATSGIYTVEGDIVADKAGRVTLDMAEGSQFTGKTNSNQLADSASTAGEINLALSGASSLWTMTGDSVLSQLNLDGATLKYQPPKEGSTFTPMTLTVAGDYTGNGGTLALNTVLGGDNSLTDKLIVKGNTSGSTNVAINNIGGAGEQTVEGIEIVEVGGNSEGTFAKAGRIVAGGYDYDVVKKASNWYLTSHLTPVEPEEPTEVPIDPPDPVDPPDTPDPVNPPVDPVDPPAPPATGVNQYRPEFGSYLANNYAANTLFITRLHDRLGETQYTDMLTGERKVTSMWMRHEGGHTRFTDGSGQLKTQANRYVLQIGGDIAQWTSDGLDRWHLGVMAGYANQKSRTHNTHNGYSSRGQVDGYSIGLYATWYANEENKTGTYLDSWVLYNWFDNKVTGKHLASEKYDSDGITASVEGGYTFLVGESERATYWIQPKAQAIWMDVQADTHRERNGTVVKDKTDGNLMTRLGVRAYLKGHSAIDDGKGREFQPFVEANWIHNTRNQTVQMGTIRNDISGTKNIGELKAGVEGQINPRLQVWGNVAQQIGDNGYSDTAAMLGIKYSF</sequence>
<organism evidence="3 4">
    <name type="scientific">Shimwellia blattae (strain ATCC 29907 / DSM 4481 / JCM 1650 / NBRC 105725 / CDC 9005-74)</name>
    <name type="common">Escherichia blattae</name>
    <dbReference type="NCBI Taxonomy" id="630626"/>
    <lineage>
        <taxon>Bacteria</taxon>
        <taxon>Pseudomonadati</taxon>
        <taxon>Pseudomonadota</taxon>
        <taxon>Gammaproteobacteria</taxon>
        <taxon>Enterobacterales</taxon>
        <taxon>Enterobacteriaceae</taxon>
        <taxon>Shimwellia</taxon>
    </lineage>
</organism>
<name>I2B3X0_SHIBC</name>
<keyword evidence="4" id="KW-1185">Reference proteome</keyword>
<dbReference type="Proteomes" id="UP000001955">
    <property type="component" value="Chromosome"/>
</dbReference>
<accession>K6WFT9</accession>
<dbReference type="CDD" id="cd01344">
    <property type="entry name" value="PL2_Passenger_AT"/>
    <property type="match status" value="1"/>
</dbReference>
<dbReference type="Pfam" id="PF18883">
    <property type="entry name" value="AC_1"/>
    <property type="match status" value="1"/>
</dbReference>
<dbReference type="EMBL" id="CP001560">
    <property type="protein sequence ID" value="AFJ45224.1"/>
    <property type="molecule type" value="Genomic_DNA"/>
</dbReference>
<dbReference type="InterPro" id="IPR006315">
    <property type="entry name" value="OM_autotransptr_brl_dom"/>
</dbReference>
<dbReference type="SUPFAM" id="SSF103515">
    <property type="entry name" value="Autotransporter"/>
    <property type="match status" value="1"/>
</dbReference>
<dbReference type="Gene3D" id="2.160.20.20">
    <property type="match status" value="1"/>
</dbReference>
<evidence type="ECO:0000259" key="2">
    <source>
        <dbReference type="PROSITE" id="PS51208"/>
    </source>
</evidence>
<dbReference type="PATRIC" id="fig|630626.3.peg.91"/>
<feature type="domain" description="Autotransporter" evidence="2">
    <location>
        <begin position="582"/>
        <end position="865"/>
    </location>
</feature>
<dbReference type="HOGENOM" id="CLU_002551_1_0_6"/>
<dbReference type="Gene3D" id="2.40.128.130">
    <property type="entry name" value="Autotransporter beta-domain"/>
    <property type="match status" value="1"/>
</dbReference>
<reference evidence="3 4" key="1">
    <citation type="journal article" date="2012" name="J. Bacteriol.">
        <title>Complete genome sequence of the B12-producing Shimwellia blattae strain DSM 4481, isolated from a cockroach.</title>
        <authorList>
            <person name="Brzuszkiewicz E."/>
            <person name="Waschkowitz T."/>
            <person name="Wiezer A."/>
            <person name="Daniel R."/>
        </authorList>
    </citation>
    <scope>NUCLEOTIDE SEQUENCE [LARGE SCALE GENOMIC DNA]</scope>
    <source>
        <strain evidence="4">ATCC 29907 / DSM 4481 / JCM 1650 / NBRC 105725 / CDC 9005-74</strain>
    </source>
</reference>
<dbReference type="PROSITE" id="PS51208">
    <property type="entry name" value="AUTOTRANSPORTER"/>
    <property type="match status" value="1"/>
</dbReference>
<dbReference type="NCBIfam" id="TIGR01414">
    <property type="entry name" value="autotrans_barl"/>
    <property type="match status" value="1"/>
</dbReference>
<dbReference type="GO" id="GO:0019867">
    <property type="term" value="C:outer membrane"/>
    <property type="evidence" value="ECO:0007669"/>
    <property type="project" value="InterPro"/>
</dbReference>
<dbReference type="eggNOG" id="COG3468">
    <property type="taxonomic scope" value="Bacteria"/>
</dbReference>
<dbReference type="SMART" id="SM00869">
    <property type="entry name" value="Autotransporter"/>
    <property type="match status" value="1"/>
</dbReference>
<evidence type="ECO:0000256" key="1">
    <source>
        <dbReference type="SAM" id="MobiDB-lite"/>
    </source>
</evidence>
<feature type="region of interest" description="Disordered" evidence="1">
    <location>
        <begin position="498"/>
        <end position="538"/>
    </location>
</feature>
<dbReference type="RefSeq" id="WP_002440736.1">
    <property type="nucleotide sequence ID" value="NC_017910.1"/>
</dbReference>
<dbReference type="PANTHER" id="PTHR12338">
    <property type="entry name" value="AUTOTRANSPORTER"/>
    <property type="match status" value="1"/>
</dbReference>
<evidence type="ECO:0000313" key="3">
    <source>
        <dbReference type="EMBL" id="AFJ45224.1"/>
    </source>
</evidence>
<dbReference type="InterPro" id="IPR011050">
    <property type="entry name" value="Pectin_lyase_fold/virulence"/>
</dbReference>
<dbReference type="InterPro" id="IPR036709">
    <property type="entry name" value="Autotransporte_beta_dom_sf"/>
</dbReference>
<dbReference type="InterPro" id="IPR050909">
    <property type="entry name" value="Bact_Autotransporter_VF"/>
</dbReference>
<dbReference type="SUPFAM" id="SSF51126">
    <property type="entry name" value="Pectin lyase-like"/>
    <property type="match status" value="1"/>
</dbReference>
<dbReference type="Pfam" id="PF03797">
    <property type="entry name" value="Autotransporter"/>
    <property type="match status" value="1"/>
</dbReference>
<proteinExistence type="predicted"/>
<dbReference type="InterPro" id="IPR012332">
    <property type="entry name" value="Autotransporter_pectin_lyase_C"/>
</dbReference>
<dbReference type="OrthoDB" id="6053567at2"/>
<dbReference type="InterPro" id="IPR043990">
    <property type="entry name" value="AC_1"/>
</dbReference>
<evidence type="ECO:0000313" key="4">
    <source>
        <dbReference type="Proteomes" id="UP000001955"/>
    </source>
</evidence>
<dbReference type="KEGG" id="ebt:EBL_c00880"/>
<dbReference type="AlphaFoldDB" id="I2B3X0"/>
<dbReference type="STRING" id="630626.EBL_c00880"/>
<gene>
    <name evidence="3" type="ordered locus">EBL_c00880</name>
</gene>
<dbReference type="PANTHER" id="PTHR12338:SF5">
    <property type="entry name" value="ANTIGEN 43-RELATED"/>
    <property type="match status" value="1"/>
</dbReference>
<dbReference type="InterPro" id="IPR005546">
    <property type="entry name" value="Autotransporte_beta"/>
</dbReference>
<accession>I2B3X0</accession>
<protein>
    <submittedName>
        <fullName evidence="3">Outer membrane autotransporter barrel domain protein</fullName>
    </submittedName>
</protein>